<keyword evidence="1" id="KW-0328">Glycosyltransferase</keyword>
<accession>A0A1F7X409</accession>
<dbReference type="AlphaFoldDB" id="A0A1F7X409"/>
<evidence type="ECO:0000313" key="3">
    <source>
        <dbReference type="EMBL" id="OGM09025.1"/>
    </source>
</evidence>
<dbReference type="SUPFAM" id="SSF52418">
    <property type="entry name" value="Nucleoside phosphorylase/phosphoribosyltransferase catalytic domain"/>
    <property type="match status" value="1"/>
</dbReference>
<evidence type="ECO:0000256" key="1">
    <source>
        <dbReference type="ARBA" id="ARBA00022676"/>
    </source>
</evidence>
<proteinExistence type="predicted"/>
<protein>
    <recommendedName>
        <fullName evidence="5">Glycosyl transferase family 3 domain-containing protein</fullName>
    </recommendedName>
</protein>
<evidence type="ECO:0000313" key="4">
    <source>
        <dbReference type="Proteomes" id="UP000176939"/>
    </source>
</evidence>
<sequence>MIEKEGQQSATYIQLRGEPYQKTVMGLNGPENIDDSFTFLSLVKNTDYINKLPQKISEVEHLLEPLTKKGGYYFIDSKLKHGKDLNFSEAFSLATFVFSALNYPVRSQLANRINNLSSDETHLLQATALLSSMSAKEGFHGLSSEEIAGMVAATIHLDTVVRIKSDKEITAFGGMGGDRGYPLNGENSKLFSLSTLAAIVLSTKTPVHKHHSYPNTSKVAGQSAIEAYGARSDFYTLDSFQKVLKDTNLIMTSCHNTRTLHTLSHLLKGETINHVIGPLSFTMSAESSLNAMVGVNEKIHPEIISRALEILNRQGFQKYNNSAVYFGTDLKNIPVEYLNAEIYTDSPELKSHIAIDEVAPPPYCTVAAFMLNGANIGSFILEPEDFYTPDELALIDLASLEIPNSREGILTANHQALTGKDLSKSMYLAMTTGLGIFLKDHINKEDAFDYESRRVNINYLRTSTSEALQNIMNGQALNKLEEYVKATQIYSGNKL</sequence>
<keyword evidence="2" id="KW-0808">Transferase</keyword>
<dbReference type="EMBL" id="MGFQ01000030">
    <property type="protein sequence ID" value="OGM09025.1"/>
    <property type="molecule type" value="Genomic_DNA"/>
</dbReference>
<dbReference type="Proteomes" id="UP000176939">
    <property type="component" value="Unassembled WGS sequence"/>
</dbReference>
<comment type="caution">
    <text evidence="3">The sequence shown here is derived from an EMBL/GenBank/DDBJ whole genome shotgun (WGS) entry which is preliminary data.</text>
</comment>
<gene>
    <name evidence="3" type="ORF">A2Z67_01280</name>
</gene>
<reference evidence="3 4" key="1">
    <citation type="journal article" date="2016" name="Nat. Commun.">
        <title>Thousands of microbial genomes shed light on interconnected biogeochemical processes in an aquifer system.</title>
        <authorList>
            <person name="Anantharaman K."/>
            <person name="Brown C.T."/>
            <person name="Hug L.A."/>
            <person name="Sharon I."/>
            <person name="Castelle C.J."/>
            <person name="Probst A.J."/>
            <person name="Thomas B.C."/>
            <person name="Singh A."/>
            <person name="Wilkins M.J."/>
            <person name="Karaoz U."/>
            <person name="Brodie E.L."/>
            <person name="Williams K.H."/>
            <person name="Hubbard S.S."/>
            <person name="Banfield J.F."/>
        </authorList>
    </citation>
    <scope>NUCLEOTIDE SEQUENCE [LARGE SCALE GENOMIC DNA]</scope>
</reference>
<evidence type="ECO:0000256" key="2">
    <source>
        <dbReference type="ARBA" id="ARBA00022679"/>
    </source>
</evidence>
<name>A0A1F7X409_9BACT</name>
<dbReference type="InterPro" id="IPR035902">
    <property type="entry name" value="Nuc_phospho_transferase"/>
</dbReference>
<organism evidence="3 4">
    <name type="scientific">Candidatus Woesebacteria bacterium RBG_13_36_22</name>
    <dbReference type="NCBI Taxonomy" id="1802478"/>
    <lineage>
        <taxon>Bacteria</taxon>
        <taxon>Candidatus Woeseibacteriota</taxon>
    </lineage>
</organism>
<dbReference type="GO" id="GO:0016757">
    <property type="term" value="F:glycosyltransferase activity"/>
    <property type="evidence" value="ECO:0007669"/>
    <property type="project" value="UniProtKB-KW"/>
</dbReference>
<evidence type="ECO:0008006" key="5">
    <source>
        <dbReference type="Google" id="ProtNLM"/>
    </source>
</evidence>
<dbReference type="Gene3D" id="3.40.1030.10">
    <property type="entry name" value="Nucleoside phosphorylase/phosphoribosyltransferase catalytic domain"/>
    <property type="match status" value="1"/>
</dbReference>